<sequence>MKLLVTISRLFVGVLFIFSGLIKLNDPIGFSFKLEEYFSVTVLDIPLLEPYALVIAIFVVIFEVLLGVFLLIGYKPKFTVWSLLGMIVFFTFLTFYSAYFNKVTDCGCFGDAIKLTPWESFTKDIILLVFIIILFIGVKHIKPILSKLGLTVVSLLSFILCLWFVYHVLMHLPSKDFRPYKIGNNIQEKMTVPEDTPKAIIEYNWKFNVNGEEKIITTSGSYPSVDGEYIGVETKTIQEAYEPPIHDFSMERNGQDFTQELLNEKNLIVIVSYNLARAEADGLNKLKAMASMAVNKGYKVIGLTASGPEEQQQVSKQYGLNFDFYFCDETALKTIVRSNPGILELDKGTIKQKLHWNDLEDLKLEQIKKQPNESSNSSTKNENILYLIGDRISTQKEVEALDANTIESISIIKDSLEIKKITDKDYDRVFKVNIKEKP</sequence>
<feature type="transmembrane region" description="Helical" evidence="5">
    <location>
        <begin position="80"/>
        <end position="100"/>
    </location>
</feature>
<feature type="transmembrane region" description="Helical" evidence="5">
    <location>
        <begin position="7"/>
        <end position="24"/>
    </location>
</feature>
<keyword evidence="3 5" id="KW-1133">Transmembrane helix</keyword>
<reference evidence="7" key="1">
    <citation type="submission" date="2018-06" db="EMBL/GenBank/DDBJ databases">
        <authorList>
            <person name="Zhirakovskaya E."/>
        </authorList>
    </citation>
    <scope>NUCLEOTIDE SEQUENCE</scope>
</reference>
<accession>A0A3B0RHU4</accession>
<evidence type="ECO:0000256" key="2">
    <source>
        <dbReference type="ARBA" id="ARBA00022692"/>
    </source>
</evidence>
<evidence type="ECO:0000256" key="4">
    <source>
        <dbReference type="ARBA" id="ARBA00023136"/>
    </source>
</evidence>
<gene>
    <name evidence="7" type="ORF">MNBD_BACTEROID02-1936</name>
</gene>
<dbReference type="GO" id="GO:0030416">
    <property type="term" value="P:methylamine metabolic process"/>
    <property type="evidence" value="ECO:0007669"/>
    <property type="project" value="InterPro"/>
</dbReference>
<feature type="transmembrane region" description="Helical" evidence="5">
    <location>
        <begin position="150"/>
        <end position="169"/>
    </location>
</feature>
<dbReference type="InterPro" id="IPR009908">
    <property type="entry name" value="Methylamine_util_MauE"/>
</dbReference>
<dbReference type="EMBL" id="UOEB01000141">
    <property type="protein sequence ID" value="VAV84233.1"/>
    <property type="molecule type" value="Genomic_DNA"/>
</dbReference>
<feature type="transmembrane region" description="Helical" evidence="5">
    <location>
        <begin position="120"/>
        <end position="138"/>
    </location>
</feature>
<organism evidence="7">
    <name type="scientific">hydrothermal vent metagenome</name>
    <dbReference type="NCBI Taxonomy" id="652676"/>
    <lineage>
        <taxon>unclassified sequences</taxon>
        <taxon>metagenomes</taxon>
        <taxon>ecological metagenomes</taxon>
    </lineage>
</organism>
<evidence type="ECO:0000256" key="1">
    <source>
        <dbReference type="ARBA" id="ARBA00004141"/>
    </source>
</evidence>
<dbReference type="AlphaFoldDB" id="A0A3B0RHU4"/>
<evidence type="ECO:0000313" key="7">
    <source>
        <dbReference type="EMBL" id="VAV84233.1"/>
    </source>
</evidence>
<protein>
    <recommendedName>
        <fullName evidence="6">Methylamine utilisation protein MauE domain-containing protein</fullName>
    </recommendedName>
</protein>
<dbReference type="NCBIfam" id="NF045576">
    <property type="entry name" value="BT_3928_fam"/>
    <property type="match status" value="1"/>
</dbReference>
<evidence type="ECO:0000256" key="3">
    <source>
        <dbReference type="ARBA" id="ARBA00022989"/>
    </source>
</evidence>
<evidence type="ECO:0000256" key="5">
    <source>
        <dbReference type="SAM" id="Phobius"/>
    </source>
</evidence>
<keyword evidence="4 5" id="KW-0472">Membrane</keyword>
<comment type="subcellular location">
    <subcellularLocation>
        <location evidence="1">Membrane</location>
        <topology evidence="1">Multi-pass membrane protein</topology>
    </subcellularLocation>
</comment>
<keyword evidence="2 5" id="KW-0812">Transmembrane</keyword>
<feature type="domain" description="Methylamine utilisation protein MauE" evidence="6">
    <location>
        <begin position="1"/>
        <end position="135"/>
    </location>
</feature>
<evidence type="ECO:0000259" key="6">
    <source>
        <dbReference type="Pfam" id="PF07291"/>
    </source>
</evidence>
<feature type="transmembrane region" description="Helical" evidence="5">
    <location>
        <begin position="51"/>
        <end position="73"/>
    </location>
</feature>
<name>A0A3B0RHU4_9ZZZZ</name>
<proteinExistence type="predicted"/>
<dbReference type="GO" id="GO:0016020">
    <property type="term" value="C:membrane"/>
    <property type="evidence" value="ECO:0007669"/>
    <property type="project" value="UniProtKB-SubCell"/>
</dbReference>
<dbReference type="Pfam" id="PF07291">
    <property type="entry name" value="MauE"/>
    <property type="match status" value="1"/>
</dbReference>